<dbReference type="AlphaFoldDB" id="A0AAN8IH27"/>
<name>A0AAN8IH27_TRICO</name>
<proteinExistence type="predicted"/>
<organism evidence="1 2">
    <name type="scientific">Trichostrongylus colubriformis</name>
    <name type="common">Black scour worm</name>
    <dbReference type="NCBI Taxonomy" id="6319"/>
    <lineage>
        <taxon>Eukaryota</taxon>
        <taxon>Metazoa</taxon>
        <taxon>Ecdysozoa</taxon>
        <taxon>Nematoda</taxon>
        <taxon>Chromadorea</taxon>
        <taxon>Rhabditida</taxon>
        <taxon>Rhabditina</taxon>
        <taxon>Rhabditomorpha</taxon>
        <taxon>Strongyloidea</taxon>
        <taxon>Trichostrongylidae</taxon>
        <taxon>Trichostrongylus</taxon>
    </lineage>
</organism>
<sequence length="58" mass="6700">DPLRLPHVCSPVKRAHDEATRMAYRACQNIKLDPRLASKKPRQLWQEISEMVDNSALD</sequence>
<accession>A0AAN8IH27</accession>
<dbReference type="EMBL" id="WIXE01020596">
    <property type="protein sequence ID" value="KAK5969107.1"/>
    <property type="molecule type" value="Genomic_DNA"/>
</dbReference>
<feature type="non-terminal residue" evidence="1">
    <location>
        <position position="58"/>
    </location>
</feature>
<comment type="caution">
    <text evidence="1">The sequence shown here is derived from an EMBL/GenBank/DDBJ whole genome shotgun (WGS) entry which is preliminary data.</text>
</comment>
<evidence type="ECO:0000313" key="1">
    <source>
        <dbReference type="EMBL" id="KAK5969107.1"/>
    </source>
</evidence>
<gene>
    <name evidence="1" type="ORF">GCK32_021783</name>
</gene>
<reference evidence="1 2" key="1">
    <citation type="submission" date="2019-10" db="EMBL/GenBank/DDBJ databases">
        <title>Assembly and Annotation for the nematode Trichostrongylus colubriformis.</title>
        <authorList>
            <person name="Martin J."/>
        </authorList>
    </citation>
    <scope>NUCLEOTIDE SEQUENCE [LARGE SCALE GENOMIC DNA]</scope>
    <source>
        <strain evidence="1">G859</strain>
        <tissue evidence="1">Whole worm</tissue>
    </source>
</reference>
<protein>
    <submittedName>
        <fullName evidence="1">Uncharacterized protein</fullName>
    </submittedName>
</protein>
<dbReference type="Proteomes" id="UP001331761">
    <property type="component" value="Unassembled WGS sequence"/>
</dbReference>
<evidence type="ECO:0000313" key="2">
    <source>
        <dbReference type="Proteomes" id="UP001331761"/>
    </source>
</evidence>
<keyword evidence="2" id="KW-1185">Reference proteome</keyword>
<feature type="non-terminal residue" evidence="1">
    <location>
        <position position="1"/>
    </location>
</feature>